<reference evidence="7 8" key="1">
    <citation type="submission" date="2020-03" db="EMBL/GenBank/DDBJ databases">
        <title>Genomic Encyclopedia of Type Strains, Phase IV (KMG-IV): sequencing the most valuable type-strain genomes for metagenomic binning, comparative biology and taxonomic classification.</title>
        <authorList>
            <person name="Goeker M."/>
        </authorList>
    </citation>
    <scope>NUCLEOTIDE SEQUENCE [LARGE SCALE GENOMIC DNA]</scope>
    <source>
        <strain evidence="7 8">DSM 24233</strain>
    </source>
</reference>
<dbReference type="SFLD" id="SFLDS00029">
    <property type="entry name" value="Radical_SAM"/>
    <property type="match status" value="1"/>
</dbReference>
<dbReference type="PANTHER" id="PTHR11228:SF7">
    <property type="entry name" value="PQQA PEPTIDE CYCLASE"/>
    <property type="match status" value="1"/>
</dbReference>
<evidence type="ECO:0000256" key="4">
    <source>
        <dbReference type="ARBA" id="ARBA00023004"/>
    </source>
</evidence>
<name>A0A846QDV5_9BACT</name>
<evidence type="ECO:0000256" key="5">
    <source>
        <dbReference type="ARBA" id="ARBA00023014"/>
    </source>
</evidence>
<evidence type="ECO:0000256" key="1">
    <source>
        <dbReference type="ARBA" id="ARBA00001966"/>
    </source>
</evidence>
<evidence type="ECO:0000313" key="8">
    <source>
        <dbReference type="Proteomes" id="UP000580856"/>
    </source>
</evidence>
<dbReference type="InterPro" id="IPR013785">
    <property type="entry name" value="Aldolase_TIM"/>
</dbReference>
<dbReference type="InterPro" id="IPR007197">
    <property type="entry name" value="rSAM"/>
</dbReference>
<gene>
    <name evidence="7" type="ORF">GGQ74_000198</name>
</gene>
<dbReference type="PANTHER" id="PTHR11228">
    <property type="entry name" value="RADICAL SAM DOMAIN PROTEIN"/>
    <property type="match status" value="1"/>
</dbReference>
<dbReference type="Gene3D" id="3.20.20.70">
    <property type="entry name" value="Aldolase class I"/>
    <property type="match status" value="1"/>
</dbReference>
<sequence>MNEYARLRSELEQGLARVVRFGQEALFRSDRLDVNWLVTLRCNYNCSYCFGHDNRRGFFPPGPMLMQAADTLASLGRSRYHITITGGEPTLLPTLPALLSRLGRRLPESSTIHVLSNFGRTPDYFRGLASALDPSVGFEFSGTFHFERARRERFLTNVGILLNRGFVVNFRILAHPDFMREVYALHREAVALAAGGERLNVDVVPMRERNEQGEYSLIDSRYDRMAREWLECMNAPEDGEGNLLLEVQGVEDGTVRSYRLTGRQVDFYGLNRFKGMFCSVGRNSMSIDPYGFIDPSVCFRSIEYRKPNIYMDHDPLAMFGKPVVCPFESCACCVDQCLPKTSALH</sequence>
<accession>A0A846QDV5</accession>
<dbReference type="InterPro" id="IPR058240">
    <property type="entry name" value="rSAM_sf"/>
</dbReference>
<evidence type="ECO:0000256" key="2">
    <source>
        <dbReference type="ARBA" id="ARBA00022691"/>
    </source>
</evidence>
<dbReference type="Pfam" id="PF04055">
    <property type="entry name" value="Radical_SAM"/>
    <property type="match status" value="1"/>
</dbReference>
<dbReference type="SUPFAM" id="SSF102114">
    <property type="entry name" value="Radical SAM enzymes"/>
    <property type="match status" value="1"/>
</dbReference>
<comment type="cofactor">
    <cofactor evidence="1">
        <name>[4Fe-4S] cluster</name>
        <dbReference type="ChEBI" id="CHEBI:49883"/>
    </cofactor>
</comment>
<dbReference type="GO" id="GO:0003824">
    <property type="term" value="F:catalytic activity"/>
    <property type="evidence" value="ECO:0007669"/>
    <property type="project" value="InterPro"/>
</dbReference>
<keyword evidence="8" id="KW-1185">Reference proteome</keyword>
<dbReference type="InterPro" id="IPR050377">
    <property type="entry name" value="Radical_SAM_PqqE_MftC-like"/>
</dbReference>
<evidence type="ECO:0000256" key="3">
    <source>
        <dbReference type="ARBA" id="ARBA00022723"/>
    </source>
</evidence>
<dbReference type="RefSeq" id="WP_167939687.1">
    <property type="nucleotide sequence ID" value="NZ_JAATJA010000001.1"/>
</dbReference>
<evidence type="ECO:0000313" key="7">
    <source>
        <dbReference type="EMBL" id="NJB66558.1"/>
    </source>
</evidence>
<comment type="caution">
    <text evidence="7">The sequence shown here is derived from an EMBL/GenBank/DDBJ whole genome shotgun (WGS) entry which is preliminary data.</text>
</comment>
<proteinExistence type="predicted"/>
<keyword evidence="2" id="KW-0949">S-adenosyl-L-methionine</keyword>
<dbReference type="Proteomes" id="UP000580856">
    <property type="component" value="Unassembled WGS sequence"/>
</dbReference>
<keyword evidence="5" id="KW-0411">Iron-sulfur</keyword>
<dbReference type="GO" id="GO:0046872">
    <property type="term" value="F:metal ion binding"/>
    <property type="evidence" value="ECO:0007669"/>
    <property type="project" value="UniProtKB-KW"/>
</dbReference>
<dbReference type="EMBL" id="JAATJA010000001">
    <property type="protein sequence ID" value="NJB66558.1"/>
    <property type="molecule type" value="Genomic_DNA"/>
</dbReference>
<dbReference type="GO" id="GO:0051536">
    <property type="term" value="F:iron-sulfur cluster binding"/>
    <property type="evidence" value="ECO:0007669"/>
    <property type="project" value="UniProtKB-KW"/>
</dbReference>
<evidence type="ECO:0000259" key="6">
    <source>
        <dbReference type="Pfam" id="PF04055"/>
    </source>
</evidence>
<dbReference type="AlphaFoldDB" id="A0A846QDV5"/>
<organism evidence="7 8">
    <name type="scientific">Desulfobaculum xiamenense</name>
    <dbReference type="NCBI Taxonomy" id="995050"/>
    <lineage>
        <taxon>Bacteria</taxon>
        <taxon>Pseudomonadati</taxon>
        <taxon>Thermodesulfobacteriota</taxon>
        <taxon>Desulfovibrionia</taxon>
        <taxon>Desulfovibrionales</taxon>
        <taxon>Desulfovibrionaceae</taxon>
        <taxon>Desulfobaculum</taxon>
    </lineage>
</organism>
<protein>
    <submittedName>
        <fullName evidence="7">MoaA/NifB/PqqE/SkfB family radical SAM enzyme</fullName>
    </submittedName>
</protein>
<keyword evidence="3" id="KW-0479">Metal-binding</keyword>
<feature type="domain" description="Radical SAM core" evidence="6">
    <location>
        <begin position="38"/>
        <end position="176"/>
    </location>
</feature>
<keyword evidence="4" id="KW-0408">Iron</keyword>